<dbReference type="EMBL" id="CP035806">
    <property type="protein sequence ID" value="QBE50249.1"/>
    <property type="molecule type" value="Genomic_DNA"/>
</dbReference>
<sequence length="130" mass="12964">MNTRAAYGAAAIVALSLMLTGCGGQAADDPIGGDVIAPVTMSADELQGATVELLAGQVLNIDTGSLSVDSYAGEVADPAVAEFVPGRSDGSAEFNPGVTALAPGSTEVTLTNEQGGIQPLEFAVEVSERP</sequence>
<gene>
    <name evidence="2" type="ORF">EVS81_07275</name>
</gene>
<reference evidence="2 3" key="1">
    <citation type="submission" date="2019-02" db="EMBL/GenBank/DDBJ databases">
        <authorList>
            <person name="Sun L."/>
            <person name="Pan D."/>
            <person name="Wu X."/>
        </authorList>
    </citation>
    <scope>NUCLEOTIDE SEQUENCE [LARGE SCALE GENOMIC DNA]</scope>
    <source>
        <strain evidence="2 3">JW-1</strain>
    </source>
</reference>
<dbReference type="Proteomes" id="UP000289260">
    <property type="component" value="Chromosome"/>
</dbReference>
<accession>A0A4V0Z207</accession>
<keyword evidence="3" id="KW-1185">Reference proteome</keyword>
<feature type="signal peptide" evidence="1">
    <location>
        <begin position="1"/>
        <end position="26"/>
    </location>
</feature>
<evidence type="ECO:0000256" key="1">
    <source>
        <dbReference type="SAM" id="SignalP"/>
    </source>
</evidence>
<name>A0A4V0Z207_9MICO</name>
<dbReference type="OrthoDB" id="5114036at2"/>
<evidence type="ECO:0000313" key="2">
    <source>
        <dbReference type="EMBL" id="QBE50249.1"/>
    </source>
</evidence>
<keyword evidence="1" id="KW-0732">Signal</keyword>
<dbReference type="AlphaFoldDB" id="A0A4V0Z207"/>
<feature type="chain" id="PRO_5020788549" evidence="1">
    <location>
        <begin position="27"/>
        <end position="130"/>
    </location>
</feature>
<protein>
    <submittedName>
        <fullName evidence="2">Uncharacterized protein</fullName>
    </submittedName>
</protein>
<dbReference type="PROSITE" id="PS51257">
    <property type="entry name" value="PROKAR_LIPOPROTEIN"/>
    <property type="match status" value="1"/>
</dbReference>
<organism evidence="2 3">
    <name type="scientific">Leucobacter triazinivorans</name>
    <dbReference type="NCBI Taxonomy" id="1784719"/>
    <lineage>
        <taxon>Bacteria</taxon>
        <taxon>Bacillati</taxon>
        <taxon>Actinomycetota</taxon>
        <taxon>Actinomycetes</taxon>
        <taxon>Micrococcales</taxon>
        <taxon>Microbacteriaceae</taxon>
        <taxon>Leucobacter</taxon>
    </lineage>
</organism>
<evidence type="ECO:0000313" key="3">
    <source>
        <dbReference type="Proteomes" id="UP000289260"/>
    </source>
</evidence>
<dbReference type="KEGG" id="ltr:EVS81_07275"/>
<proteinExistence type="predicted"/>